<dbReference type="InterPro" id="IPR000315">
    <property type="entry name" value="Znf_B-box"/>
</dbReference>
<dbReference type="InterPro" id="IPR013083">
    <property type="entry name" value="Znf_RING/FYVE/PHD"/>
</dbReference>
<proteinExistence type="predicted"/>
<dbReference type="PANTHER" id="PTHR25465">
    <property type="entry name" value="B-BOX DOMAIN CONTAINING"/>
    <property type="match status" value="1"/>
</dbReference>
<evidence type="ECO:0000259" key="6">
    <source>
        <dbReference type="PROSITE" id="PS50089"/>
    </source>
</evidence>
<dbReference type="InterPro" id="IPR043136">
    <property type="entry name" value="B30.2/SPRY_sf"/>
</dbReference>
<dbReference type="PROSITE" id="PS50089">
    <property type="entry name" value="ZF_RING_2"/>
    <property type="match status" value="1"/>
</dbReference>
<dbReference type="Ensembl" id="ENSACIT00000016051.1">
    <property type="protein sequence ID" value="ENSACIP00000015639.1"/>
    <property type="gene ID" value="ENSACIG00000012146.1"/>
</dbReference>
<keyword evidence="9" id="KW-1185">Reference proteome</keyword>
<dbReference type="SUPFAM" id="SSF57845">
    <property type="entry name" value="B-box zinc-binding domain"/>
    <property type="match status" value="1"/>
</dbReference>
<dbReference type="CDD" id="cd19769">
    <property type="entry name" value="Bbox2_TRIM16-like"/>
    <property type="match status" value="1"/>
</dbReference>
<dbReference type="InterPro" id="IPR017907">
    <property type="entry name" value="Znf_RING_CS"/>
</dbReference>
<sequence length="316" mass="36056">MAAASSFLSEDQLQCSICLDVFTEPVSIPCGHNFCKACLTKHWDSNNRCQCPLCNEKFNKGLKLCVNTGFRDVVENFKTRHVISDNNAPVKPGQVPCDCCPGNKYRASKTCLVCLASFCETHLEPHKQVAALKRHKLTDPVHNLEDKICKKHNRILEFFCRTEQTRVCTLCTEHNAHDTVPLEEEYVDKKAQMGKEKVPEMKQKQRKKSQKMKVELQSKKKGKGGARANSVVSDQMVGSSNFSFPNEDPQCMSGYSYVPKNRGLSEGSFFHEFQVQGRTNWVLGVVTESMQRHSTFRPNPRNQNRIWSKFLQRYRG</sequence>
<keyword evidence="3" id="KW-0862">Zinc</keyword>
<evidence type="ECO:0000256" key="1">
    <source>
        <dbReference type="ARBA" id="ARBA00022723"/>
    </source>
</evidence>
<dbReference type="InterPro" id="IPR001841">
    <property type="entry name" value="Znf_RING"/>
</dbReference>
<name>A0A3Q0RT36_AMPCI</name>
<dbReference type="OMA" id="GQVPCDY"/>
<organism evidence="8 9">
    <name type="scientific">Amphilophus citrinellus</name>
    <name type="common">Midas cichlid</name>
    <name type="synonym">Cichlasoma citrinellum</name>
    <dbReference type="NCBI Taxonomy" id="61819"/>
    <lineage>
        <taxon>Eukaryota</taxon>
        <taxon>Metazoa</taxon>
        <taxon>Chordata</taxon>
        <taxon>Craniata</taxon>
        <taxon>Vertebrata</taxon>
        <taxon>Euteleostomi</taxon>
        <taxon>Actinopterygii</taxon>
        <taxon>Neopterygii</taxon>
        <taxon>Teleostei</taxon>
        <taxon>Neoteleostei</taxon>
        <taxon>Acanthomorphata</taxon>
        <taxon>Ovalentaria</taxon>
        <taxon>Cichlomorphae</taxon>
        <taxon>Cichliformes</taxon>
        <taxon>Cichlidae</taxon>
        <taxon>New World cichlids</taxon>
        <taxon>Cichlasomatinae</taxon>
        <taxon>Heroini</taxon>
        <taxon>Amphilophus</taxon>
    </lineage>
</organism>
<reference evidence="8" key="2">
    <citation type="submission" date="2025-09" db="UniProtKB">
        <authorList>
            <consortium name="Ensembl"/>
        </authorList>
    </citation>
    <scope>IDENTIFICATION</scope>
</reference>
<dbReference type="Gene3D" id="4.10.830.40">
    <property type="match status" value="1"/>
</dbReference>
<feature type="domain" description="B box-type" evidence="7">
    <location>
        <begin position="144"/>
        <end position="189"/>
    </location>
</feature>
<dbReference type="GO" id="GO:0008270">
    <property type="term" value="F:zinc ion binding"/>
    <property type="evidence" value="ECO:0007669"/>
    <property type="project" value="UniProtKB-KW"/>
</dbReference>
<evidence type="ECO:0000256" key="2">
    <source>
        <dbReference type="ARBA" id="ARBA00022771"/>
    </source>
</evidence>
<dbReference type="PROSITE" id="PS00518">
    <property type="entry name" value="ZF_RING_1"/>
    <property type="match status" value="1"/>
</dbReference>
<dbReference type="Pfam" id="PF13445">
    <property type="entry name" value="zf-RING_UBOX"/>
    <property type="match status" value="1"/>
</dbReference>
<dbReference type="Gene3D" id="3.30.160.60">
    <property type="entry name" value="Classic Zinc Finger"/>
    <property type="match status" value="1"/>
</dbReference>
<dbReference type="PROSITE" id="PS50119">
    <property type="entry name" value="ZF_BBOX"/>
    <property type="match status" value="1"/>
</dbReference>
<feature type="compositionally biased region" description="Basic and acidic residues" evidence="5">
    <location>
        <begin position="192"/>
        <end position="203"/>
    </location>
</feature>
<evidence type="ECO:0000256" key="5">
    <source>
        <dbReference type="SAM" id="MobiDB-lite"/>
    </source>
</evidence>
<evidence type="ECO:0000313" key="9">
    <source>
        <dbReference type="Proteomes" id="UP000261340"/>
    </source>
</evidence>
<dbReference type="PANTHER" id="PTHR25465:SF32">
    <property type="entry name" value="BLOODTHIRSTY-RELATED GENE FAMILY, MEMBER 16 ISOFORM X1-RELATED"/>
    <property type="match status" value="1"/>
</dbReference>
<feature type="region of interest" description="Disordered" evidence="5">
    <location>
        <begin position="192"/>
        <end position="230"/>
    </location>
</feature>
<keyword evidence="1" id="KW-0479">Metal-binding</keyword>
<protein>
    <recommendedName>
        <fullName evidence="10">RING-type domain-containing protein</fullName>
    </recommendedName>
</protein>
<dbReference type="GeneTree" id="ENSGT01040000240385"/>
<dbReference type="InterPro" id="IPR027370">
    <property type="entry name" value="Znf-RING_euk"/>
</dbReference>
<evidence type="ECO:0008006" key="10">
    <source>
        <dbReference type="Google" id="ProtNLM"/>
    </source>
</evidence>
<dbReference type="STRING" id="61819.ENSACIP00000015639"/>
<accession>A0A3Q0RT36</accession>
<dbReference type="SUPFAM" id="SSF49899">
    <property type="entry name" value="Concanavalin A-like lectins/glucanases"/>
    <property type="match status" value="1"/>
</dbReference>
<dbReference type="AlphaFoldDB" id="A0A3Q0RT36"/>
<evidence type="ECO:0000259" key="7">
    <source>
        <dbReference type="PROSITE" id="PS50119"/>
    </source>
</evidence>
<dbReference type="Proteomes" id="UP000261340">
    <property type="component" value="Unplaced"/>
</dbReference>
<evidence type="ECO:0000256" key="4">
    <source>
        <dbReference type="PROSITE-ProRule" id="PRU00024"/>
    </source>
</evidence>
<keyword evidence="2 4" id="KW-0863">Zinc-finger</keyword>
<dbReference type="InterPro" id="IPR013320">
    <property type="entry name" value="ConA-like_dom_sf"/>
</dbReference>
<dbReference type="Gene3D" id="3.30.40.10">
    <property type="entry name" value="Zinc/RING finger domain, C3HC4 (zinc finger)"/>
    <property type="match status" value="1"/>
</dbReference>
<evidence type="ECO:0000256" key="3">
    <source>
        <dbReference type="ARBA" id="ARBA00022833"/>
    </source>
</evidence>
<evidence type="ECO:0000313" key="8">
    <source>
        <dbReference type="Ensembl" id="ENSACIP00000015639.1"/>
    </source>
</evidence>
<reference evidence="8" key="1">
    <citation type="submission" date="2025-08" db="UniProtKB">
        <authorList>
            <consortium name="Ensembl"/>
        </authorList>
    </citation>
    <scope>IDENTIFICATION</scope>
</reference>
<dbReference type="SMART" id="SM00184">
    <property type="entry name" value="RING"/>
    <property type="match status" value="1"/>
</dbReference>
<dbReference type="Gene3D" id="2.60.120.920">
    <property type="match status" value="1"/>
</dbReference>
<feature type="domain" description="RING-type" evidence="6">
    <location>
        <begin position="15"/>
        <end position="55"/>
    </location>
</feature>
<dbReference type="InterPro" id="IPR051051">
    <property type="entry name" value="E3_ubiq-ligase_TRIM/RNF"/>
</dbReference>
<dbReference type="SUPFAM" id="SSF57850">
    <property type="entry name" value="RING/U-box"/>
    <property type="match status" value="1"/>
</dbReference>
<dbReference type="Pfam" id="PF00643">
    <property type="entry name" value="zf-B_box"/>
    <property type="match status" value="1"/>
</dbReference>